<dbReference type="AlphaFoldDB" id="A0A9W9LXI8"/>
<protein>
    <submittedName>
        <fullName evidence="1">Uncharacterized protein</fullName>
    </submittedName>
</protein>
<accession>A0A9W9LXI8</accession>
<gene>
    <name evidence="1" type="ORF">N7449_011745</name>
</gene>
<name>A0A9W9LXI8_9EURO</name>
<evidence type="ECO:0000313" key="1">
    <source>
        <dbReference type="EMBL" id="KAJ5181598.1"/>
    </source>
</evidence>
<keyword evidence="2" id="KW-1185">Reference proteome</keyword>
<organism evidence="1 2">
    <name type="scientific">Penicillium cf. viridicatum</name>
    <dbReference type="NCBI Taxonomy" id="2972119"/>
    <lineage>
        <taxon>Eukaryota</taxon>
        <taxon>Fungi</taxon>
        <taxon>Dikarya</taxon>
        <taxon>Ascomycota</taxon>
        <taxon>Pezizomycotina</taxon>
        <taxon>Eurotiomycetes</taxon>
        <taxon>Eurotiomycetidae</taxon>
        <taxon>Eurotiales</taxon>
        <taxon>Aspergillaceae</taxon>
        <taxon>Penicillium</taxon>
    </lineage>
</organism>
<reference evidence="1" key="2">
    <citation type="journal article" date="2023" name="IMA Fungus">
        <title>Comparative genomic study of the Penicillium genus elucidates a diverse pangenome and 15 lateral gene transfer events.</title>
        <authorList>
            <person name="Petersen C."/>
            <person name="Sorensen T."/>
            <person name="Nielsen M.R."/>
            <person name="Sondergaard T.E."/>
            <person name="Sorensen J.L."/>
            <person name="Fitzpatrick D.A."/>
            <person name="Frisvad J.C."/>
            <person name="Nielsen K.L."/>
        </authorList>
    </citation>
    <scope>NUCLEOTIDE SEQUENCE</scope>
    <source>
        <strain evidence="1">IBT 20477</strain>
    </source>
</reference>
<sequence length="93" mass="10193">MLCERRISSGKRNLPLKEGASSFSSIYTYALAVKAPSKFWKRSALAVSCCGSPKQRTLPDAPRTLSVSLSVLHSKAVPNAGASQLYWVPWIMH</sequence>
<reference evidence="1" key="1">
    <citation type="submission" date="2022-11" db="EMBL/GenBank/DDBJ databases">
        <authorList>
            <person name="Petersen C."/>
        </authorList>
    </citation>
    <scope>NUCLEOTIDE SEQUENCE</scope>
    <source>
        <strain evidence="1">IBT 20477</strain>
    </source>
</reference>
<dbReference type="Proteomes" id="UP001150942">
    <property type="component" value="Unassembled WGS sequence"/>
</dbReference>
<evidence type="ECO:0000313" key="2">
    <source>
        <dbReference type="Proteomes" id="UP001150942"/>
    </source>
</evidence>
<proteinExistence type="predicted"/>
<dbReference type="EMBL" id="JAPQKQ010000009">
    <property type="protein sequence ID" value="KAJ5181598.1"/>
    <property type="molecule type" value="Genomic_DNA"/>
</dbReference>
<comment type="caution">
    <text evidence="1">The sequence shown here is derived from an EMBL/GenBank/DDBJ whole genome shotgun (WGS) entry which is preliminary data.</text>
</comment>